<reference evidence="1" key="1">
    <citation type="journal article" date="2019" name="MBio">
        <title>Virus Genomes from Deep Sea Sediments Expand the Ocean Megavirome and Support Independent Origins of Viral Gigantism.</title>
        <authorList>
            <person name="Backstrom D."/>
            <person name="Yutin N."/>
            <person name="Jorgensen S.L."/>
            <person name="Dharamshi J."/>
            <person name="Homa F."/>
            <person name="Zaremba-Niedwiedzka K."/>
            <person name="Spang A."/>
            <person name="Wolf Y.I."/>
            <person name="Koonin E.V."/>
            <person name="Ettema T.J."/>
        </authorList>
    </citation>
    <scope>NUCLEOTIDE SEQUENCE</scope>
</reference>
<protein>
    <submittedName>
        <fullName evidence="1">Taeniidae antigen</fullName>
    </submittedName>
</protein>
<evidence type="ECO:0000313" key="1">
    <source>
        <dbReference type="EMBL" id="QBK85929.1"/>
    </source>
</evidence>
<sequence>MENKIFPSKKGYNVVDVFDFSQLRKAIELEKCKAWNITDKYREWLVKIDSYATILHNDYQAGLIVKFAEYLVETRKFFGNDPLGRKLREKVQEMVDGEYITISMVGEMFPISPIDTSFNAAAHLSQLKTILEMELGLHEPKSTLVDLEPKLIKIDPTPIFVFTVGVVSDRYTKFLDMLGPVQLLKEGCIVTFRDILREDETKADKIHMGIMDSLPHGHDYWYRKLKDDFSEGTSEIITYLESSIFHLSMLGGSVMTDIRRINNRVRDLALKKTREFKTSLVKSDENVPRLPTVDGGPSTTTVDKAVNPIDIDNTYEKYICRDTENPTVRIGTESPKLFLQMKQKLWGLWGKPTKGVEVFNIDSFPDRGSINYIIIDTLDYVPEVHVSSVYYRPGKMIDRLIQLAGRMPGGGTIFYLRKTDIEFSSIPLDKALENNKVVMKRISTLDDIDHFIVKKTQCHICVGKCQKK</sequence>
<organism evidence="1">
    <name type="scientific">Marseillevirus LCMAC101</name>
    <dbReference type="NCBI Taxonomy" id="2506602"/>
    <lineage>
        <taxon>Viruses</taxon>
        <taxon>Varidnaviria</taxon>
        <taxon>Bamfordvirae</taxon>
        <taxon>Nucleocytoviricota</taxon>
        <taxon>Megaviricetes</taxon>
        <taxon>Pimascovirales</taxon>
        <taxon>Pimascovirales incertae sedis</taxon>
        <taxon>Marseilleviridae</taxon>
    </lineage>
</organism>
<name>A0A481YSA2_9VIRU</name>
<gene>
    <name evidence="1" type="ORF">LCMAC101_05240</name>
</gene>
<proteinExistence type="predicted"/>
<dbReference type="EMBL" id="MK500328">
    <property type="protein sequence ID" value="QBK85929.1"/>
    <property type="molecule type" value="Genomic_DNA"/>
</dbReference>
<accession>A0A481YSA2</accession>